<dbReference type="SUPFAM" id="SSF53041">
    <property type="entry name" value="Resolvase-like"/>
    <property type="match status" value="1"/>
</dbReference>
<dbReference type="AlphaFoldDB" id="A0A1A7BJL5"/>
<dbReference type="InterPro" id="IPR006119">
    <property type="entry name" value="Resolv_N"/>
</dbReference>
<dbReference type="PATRIC" id="fig|1300349.4.peg.819"/>
<dbReference type="Pfam" id="PF00239">
    <property type="entry name" value="Resolvase"/>
    <property type="match status" value="1"/>
</dbReference>
<comment type="caution">
    <text evidence="2">The sequence shown here is derived from an EMBL/GenBank/DDBJ whole genome shotgun (WGS) entry which is preliminary data.</text>
</comment>
<dbReference type="SMART" id="SM00857">
    <property type="entry name" value="Resolvase"/>
    <property type="match status" value="1"/>
</dbReference>
<feature type="domain" description="Resolvase/invertase-type recombinase catalytic" evidence="1">
    <location>
        <begin position="21"/>
        <end position="147"/>
    </location>
</feature>
<dbReference type="PANTHER" id="PTHR30461">
    <property type="entry name" value="DNA-INVERTASE FROM LAMBDOID PROPHAGE"/>
    <property type="match status" value="1"/>
</dbReference>
<evidence type="ECO:0000313" key="2">
    <source>
        <dbReference type="EMBL" id="OBV11380.1"/>
    </source>
</evidence>
<dbReference type="CDD" id="cd00338">
    <property type="entry name" value="Ser_Recombinase"/>
    <property type="match status" value="1"/>
</dbReference>
<evidence type="ECO:0000259" key="1">
    <source>
        <dbReference type="SMART" id="SM00857"/>
    </source>
</evidence>
<keyword evidence="3" id="KW-1185">Reference proteome</keyword>
<dbReference type="GO" id="GO:0000150">
    <property type="term" value="F:DNA strand exchange activity"/>
    <property type="evidence" value="ECO:0007669"/>
    <property type="project" value="InterPro"/>
</dbReference>
<evidence type="ECO:0000313" key="3">
    <source>
        <dbReference type="Proteomes" id="UP000092484"/>
    </source>
</evidence>
<dbReference type="STRING" id="1300349.I603_0823"/>
<gene>
    <name evidence="2" type="ORF">I603_0823</name>
</gene>
<dbReference type="GO" id="GO:0003677">
    <property type="term" value="F:DNA binding"/>
    <property type="evidence" value="ECO:0007669"/>
    <property type="project" value="InterPro"/>
</dbReference>
<dbReference type="InterPro" id="IPR050639">
    <property type="entry name" value="SSR_resolvase"/>
</dbReference>
<dbReference type="Gene3D" id="3.40.50.1390">
    <property type="entry name" value="Resolvase, N-terminal catalytic domain"/>
    <property type="match status" value="1"/>
</dbReference>
<dbReference type="PANTHER" id="PTHR30461:SF23">
    <property type="entry name" value="DNA RECOMBINASE-RELATED"/>
    <property type="match status" value="1"/>
</dbReference>
<protein>
    <submittedName>
        <fullName evidence="2">Recombinase</fullName>
    </submittedName>
</protein>
<sequence>MIIRWTDDNREDPKPPQMIRAAQYVRMSTEHQQYSTDNQAATIAIYAQKRGLEIVKTYADEGKSGLNIKGRPALQALLDDIETGRADFEVLLVYDVSRWGRFQDPDEAASYELRCRSKGVRVLYCGEQWENDGSIASTSSAIVMPRPSSRTATAGSADVASDNISILRAPAVIELSMMSASAVSAE</sequence>
<organism evidence="2 3">
    <name type="scientific">Erythrobacter dokdonensis DSW-74</name>
    <dbReference type="NCBI Taxonomy" id="1300349"/>
    <lineage>
        <taxon>Bacteria</taxon>
        <taxon>Pseudomonadati</taxon>
        <taxon>Pseudomonadota</taxon>
        <taxon>Alphaproteobacteria</taxon>
        <taxon>Sphingomonadales</taxon>
        <taxon>Erythrobacteraceae</taxon>
        <taxon>Erythrobacter/Porphyrobacter group</taxon>
        <taxon>Erythrobacter</taxon>
    </lineage>
</organism>
<dbReference type="Proteomes" id="UP000092484">
    <property type="component" value="Unassembled WGS sequence"/>
</dbReference>
<dbReference type="InterPro" id="IPR036162">
    <property type="entry name" value="Resolvase-like_N_sf"/>
</dbReference>
<proteinExistence type="predicted"/>
<name>A0A1A7BJL5_9SPHN</name>
<dbReference type="EMBL" id="LZYB01000002">
    <property type="protein sequence ID" value="OBV11380.1"/>
    <property type="molecule type" value="Genomic_DNA"/>
</dbReference>
<reference evidence="2 3" key="1">
    <citation type="submission" date="2016-06" db="EMBL/GenBank/DDBJ databases">
        <title>Genome sequence of Porphyrobacter dokdonensis DSW-74.</title>
        <authorList>
            <person name="Kim J.F."/>
            <person name="Song J.Y."/>
        </authorList>
    </citation>
    <scope>NUCLEOTIDE SEQUENCE [LARGE SCALE GENOMIC DNA]</scope>
    <source>
        <strain evidence="2 3">DSW-74</strain>
    </source>
</reference>
<accession>A0A1A7BJL5</accession>